<dbReference type="Gene3D" id="3.40.50.10330">
    <property type="entry name" value="Probable inorganic polyphosphate/atp-NAD kinase, domain 1"/>
    <property type="match status" value="1"/>
</dbReference>
<gene>
    <name evidence="13" type="primary">DGKQ</name>
    <name evidence="13" type="ORF">CEXT_797751</name>
</gene>
<comment type="subcellular location">
    <subcellularLocation>
        <location evidence="2">Membrane</location>
    </subcellularLocation>
</comment>
<dbReference type="GO" id="GO:0007200">
    <property type="term" value="P:phospholipase C-activating G protein-coupled receptor signaling pathway"/>
    <property type="evidence" value="ECO:0007669"/>
    <property type="project" value="InterPro"/>
</dbReference>
<evidence type="ECO:0000256" key="8">
    <source>
        <dbReference type="ARBA" id="ARBA00022777"/>
    </source>
</evidence>
<evidence type="ECO:0000256" key="1">
    <source>
        <dbReference type="ARBA" id="ARBA00001383"/>
    </source>
</evidence>
<evidence type="ECO:0000256" key="9">
    <source>
        <dbReference type="ARBA" id="ARBA00022840"/>
    </source>
</evidence>
<protein>
    <recommendedName>
        <fullName evidence="4">diacylglycerol kinase (ATP)</fullName>
        <ecNumber evidence="4">2.7.1.107</ecNumber>
    </recommendedName>
</protein>
<keyword evidence="7" id="KW-0863">Zinc-finger</keyword>
<comment type="caution">
    <text evidence="13">The sequence shown here is derived from an EMBL/GenBank/DDBJ whole genome shotgun (WGS) entry which is preliminary data.</text>
</comment>
<proteinExistence type="inferred from homology"/>
<feature type="domain" description="DAGKc" evidence="12">
    <location>
        <begin position="159"/>
        <end position="245"/>
    </location>
</feature>
<feature type="region of interest" description="Disordered" evidence="11">
    <location>
        <begin position="69"/>
        <end position="89"/>
    </location>
</feature>
<dbReference type="AlphaFoldDB" id="A0AAV4PVG1"/>
<dbReference type="PROSITE" id="PS50146">
    <property type="entry name" value="DAGK"/>
    <property type="match status" value="1"/>
</dbReference>
<dbReference type="EC" id="2.7.1.107" evidence="4"/>
<evidence type="ECO:0000256" key="11">
    <source>
        <dbReference type="SAM" id="MobiDB-lite"/>
    </source>
</evidence>
<dbReference type="GO" id="GO:0016020">
    <property type="term" value="C:membrane"/>
    <property type="evidence" value="ECO:0007669"/>
    <property type="project" value="UniProtKB-SubCell"/>
</dbReference>
<dbReference type="InterPro" id="IPR001206">
    <property type="entry name" value="Diacylglycerol_kinase_cat_dom"/>
</dbReference>
<dbReference type="InterPro" id="IPR017438">
    <property type="entry name" value="ATP-NAD_kinase_N"/>
</dbReference>
<evidence type="ECO:0000256" key="7">
    <source>
        <dbReference type="ARBA" id="ARBA00022771"/>
    </source>
</evidence>
<evidence type="ECO:0000256" key="10">
    <source>
        <dbReference type="ARBA" id="ARBA00023136"/>
    </source>
</evidence>
<evidence type="ECO:0000256" key="6">
    <source>
        <dbReference type="ARBA" id="ARBA00022741"/>
    </source>
</evidence>
<dbReference type="Pfam" id="PF24099">
    <property type="entry name" value="RBD_DGKtheta"/>
    <property type="match status" value="1"/>
</dbReference>
<comment type="similarity">
    <text evidence="3">Belongs to the eukaryotic diacylglycerol kinase family.</text>
</comment>
<sequence>MDNQESPWELIKNIARTKGTDEVLLTSEEDLQSSSVALFVGNLPPNLSQRQYEMLLLEMLGKRCWRRSGMNSEDKSRGHDSTNNQSFSAIPPQRYSEFVSAYRFRDLGPIYYEYGSLIISYDNADIAVKCFYMLREVMYEDKYLLVLLLPNLLPVMVPRGIRPLLVFVNVKSGGCQGMELISSFRRFLNPYQVYDLENGGPLPGLYVFRHIRDYKILVCGGDGTVGWVLQCLDNVGQDSECQSPRVLSFLWGLETTSPGSSGGVPVTRGRGAPQHPQRRNRSRGNYTRQRPERQRNEKCSMGSFHIHLQNFKALANVSNSRWTVVFHVDEKEDNPGGGNPGSAQDSTAIFVMNNYFGIGIDASLCLDFHNAREENPDKFNSR</sequence>
<evidence type="ECO:0000256" key="5">
    <source>
        <dbReference type="ARBA" id="ARBA00022679"/>
    </source>
</evidence>
<dbReference type="PANTHER" id="PTHR11255:SF54">
    <property type="entry name" value="DIACYLGLYCEROL KINASE THETA"/>
    <property type="match status" value="1"/>
</dbReference>
<dbReference type="SMART" id="SM00046">
    <property type="entry name" value="DAGKc"/>
    <property type="match status" value="1"/>
</dbReference>
<evidence type="ECO:0000256" key="3">
    <source>
        <dbReference type="ARBA" id="ARBA00009280"/>
    </source>
</evidence>
<dbReference type="GO" id="GO:0004143">
    <property type="term" value="F:ATP-dependent diacylglycerol kinase activity"/>
    <property type="evidence" value="ECO:0007669"/>
    <property type="project" value="UniProtKB-EC"/>
</dbReference>
<feature type="region of interest" description="Disordered" evidence="11">
    <location>
        <begin position="258"/>
        <end position="297"/>
    </location>
</feature>
<evidence type="ECO:0000256" key="2">
    <source>
        <dbReference type="ARBA" id="ARBA00004370"/>
    </source>
</evidence>
<dbReference type="Pfam" id="PF00781">
    <property type="entry name" value="DAGK_cat"/>
    <property type="match status" value="1"/>
</dbReference>
<dbReference type="GO" id="GO:0005524">
    <property type="term" value="F:ATP binding"/>
    <property type="evidence" value="ECO:0007669"/>
    <property type="project" value="UniProtKB-KW"/>
</dbReference>
<dbReference type="PANTHER" id="PTHR11255">
    <property type="entry name" value="DIACYLGLYCEROL KINASE"/>
    <property type="match status" value="1"/>
</dbReference>
<dbReference type="InterPro" id="IPR000756">
    <property type="entry name" value="Diacylglycerol_kin_accessory"/>
</dbReference>
<keyword evidence="10" id="KW-0472">Membrane</keyword>
<evidence type="ECO:0000259" key="12">
    <source>
        <dbReference type="PROSITE" id="PS50146"/>
    </source>
</evidence>
<dbReference type="InterPro" id="IPR056392">
    <property type="entry name" value="DGKtheta_RBD"/>
</dbReference>
<accession>A0AAV4PVG1</accession>
<keyword evidence="6" id="KW-0547">Nucleotide-binding</keyword>
<keyword evidence="9" id="KW-0067">ATP-binding</keyword>
<keyword evidence="7" id="KW-0862">Zinc</keyword>
<dbReference type="Pfam" id="PF00609">
    <property type="entry name" value="DAGK_acc"/>
    <property type="match status" value="1"/>
</dbReference>
<dbReference type="Proteomes" id="UP001054945">
    <property type="component" value="Unassembled WGS sequence"/>
</dbReference>
<name>A0AAV4PVG1_CAEEX</name>
<dbReference type="EMBL" id="BPLR01005150">
    <property type="protein sequence ID" value="GIY00147.1"/>
    <property type="molecule type" value="Genomic_DNA"/>
</dbReference>
<evidence type="ECO:0000313" key="14">
    <source>
        <dbReference type="Proteomes" id="UP001054945"/>
    </source>
</evidence>
<dbReference type="InterPro" id="IPR016064">
    <property type="entry name" value="NAD/diacylglycerol_kinase_sf"/>
</dbReference>
<keyword evidence="14" id="KW-1185">Reference proteome</keyword>
<dbReference type="SUPFAM" id="SSF111331">
    <property type="entry name" value="NAD kinase/diacylglycerol kinase-like"/>
    <property type="match status" value="1"/>
</dbReference>
<keyword evidence="7" id="KW-0479">Metal-binding</keyword>
<organism evidence="13 14">
    <name type="scientific">Caerostris extrusa</name>
    <name type="common">Bark spider</name>
    <name type="synonym">Caerostris bankana</name>
    <dbReference type="NCBI Taxonomy" id="172846"/>
    <lineage>
        <taxon>Eukaryota</taxon>
        <taxon>Metazoa</taxon>
        <taxon>Ecdysozoa</taxon>
        <taxon>Arthropoda</taxon>
        <taxon>Chelicerata</taxon>
        <taxon>Arachnida</taxon>
        <taxon>Araneae</taxon>
        <taxon>Araneomorphae</taxon>
        <taxon>Entelegynae</taxon>
        <taxon>Araneoidea</taxon>
        <taxon>Araneidae</taxon>
        <taxon>Caerostris</taxon>
    </lineage>
</organism>
<evidence type="ECO:0000313" key="13">
    <source>
        <dbReference type="EMBL" id="GIY00147.1"/>
    </source>
</evidence>
<keyword evidence="5" id="KW-0808">Transferase</keyword>
<comment type="catalytic activity">
    <reaction evidence="1">
        <text>a 1,2-diacyl-sn-glycerol + ATP = a 1,2-diacyl-sn-glycero-3-phosphate + ADP + H(+)</text>
        <dbReference type="Rhea" id="RHEA:10272"/>
        <dbReference type="ChEBI" id="CHEBI:15378"/>
        <dbReference type="ChEBI" id="CHEBI:17815"/>
        <dbReference type="ChEBI" id="CHEBI:30616"/>
        <dbReference type="ChEBI" id="CHEBI:58608"/>
        <dbReference type="ChEBI" id="CHEBI:456216"/>
        <dbReference type="EC" id="2.7.1.107"/>
    </reaction>
</comment>
<dbReference type="GO" id="GO:0008270">
    <property type="term" value="F:zinc ion binding"/>
    <property type="evidence" value="ECO:0007669"/>
    <property type="project" value="UniProtKB-KW"/>
</dbReference>
<reference evidence="13 14" key="1">
    <citation type="submission" date="2021-06" db="EMBL/GenBank/DDBJ databases">
        <title>Caerostris extrusa draft genome.</title>
        <authorList>
            <person name="Kono N."/>
            <person name="Arakawa K."/>
        </authorList>
    </citation>
    <scope>NUCLEOTIDE SEQUENCE [LARGE SCALE GENOMIC DNA]</scope>
</reference>
<keyword evidence="8 13" id="KW-0418">Kinase</keyword>
<dbReference type="InterPro" id="IPR037607">
    <property type="entry name" value="DGK"/>
</dbReference>
<evidence type="ECO:0000256" key="4">
    <source>
        <dbReference type="ARBA" id="ARBA00012133"/>
    </source>
</evidence>